<comment type="caution">
    <text evidence="1">The sequence shown here is derived from an EMBL/GenBank/DDBJ whole genome shotgun (WGS) entry which is preliminary data.</text>
</comment>
<dbReference type="SUPFAM" id="SSF53335">
    <property type="entry name" value="S-adenosyl-L-methionine-dependent methyltransferases"/>
    <property type="match status" value="1"/>
</dbReference>
<dbReference type="AlphaFoldDB" id="K1U710"/>
<name>K1U710_9ZZZZ</name>
<dbReference type="GO" id="GO:0032259">
    <property type="term" value="P:methylation"/>
    <property type="evidence" value="ECO:0007669"/>
    <property type="project" value="UniProtKB-KW"/>
</dbReference>
<dbReference type="GO" id="GO:0008168">
    <property type="term" value="F:methyltransferase activity"/>
    <property type="evidence" value="ECO:0007669"/>
    <property type="project" value="UniProtKB-KW"/>
</dbReference>
<protein>
    <submittedName>
        <fullName evidence="1">DNA methylase N-4/N-6 domain-containing protein</fullName>
    </submittedName>
</protein>
<sequence>MGSGTSLIEAQRMGRNSIGIEIQHDVAKEAYDRINTEKNDVARTKVVVADSQTCDMNKILLSEGINKVQFVIMHPPYWDIVKFSENPNDLSNCDSINEFLDSFGKVIDNSLSALEKNRYCAVVIGDKYANSQVNSPWVLLH</sequence>
<dbReference type="EMBL" id="AJWZ01000773">
    <property type="protein sequence ID" value="EKC75799.1"/>
    <property type="molecule type" value="Genomic_DNA"/>
</dbReference>
<keyword evidence="1" id="KW-0808">Transferase</keyword>
<evidence type="ECO:0000313" key="1">
    <source>
        <dbReference type="EMBL" id="EKC75799.1"/>
    </source>
</evidence>
<proteinExistence type="predicted"/>
<reference evidence="1" key="1">
    <citation type="journal article" date="2013" name="Environ. Microbiol.">
        <title>Microbiota from the distal guts of lean and obese adolescents exhibit partial functional redundancy besides clear differences in community structure.</title>
        <authorList>
            <person name="Ferrer M."/>
            <person name="Ruiz A."/>
            <person name="Lanza F."/>
            <person name="Haange S.B."/>
            <person name="Oberbach A."/>
            <person name="Till H."/>
            <person name="Bargiela R."/>
            <person name="Campoy C."/>
            <person name="Segura M.T."/>
            <person name="Richter M."/>
            <person name="von Bergen M."/>
            <person name="Seifert J."/>
            <person name="Suarez A."/>
        </authorList>
    </citation>
    <scope>NUCLEOTIDE SEQUENCE</scope>
</reference>
<keyword evidence="1" id="KW-0489">Methyltransferase</keyword>
<accession>K1U710</accession>
<dbReference type="InterPro" id="IPR029063">
    <property type="entry name" value="SAM-dependent_MTases_sf"/>
</dbReference>
<dbReference type="Gene3D" id="3.40.50.150">
    <property type="entry name" value="Vaccinia Virus protein VP39"/>
    <property type="match status" value="2"/>
</dbReference>
<feature type="non-terminal residue" evidence="1">
    <location>
        <position position="141"/>
    </location>
</feature>
<gene>
    <name evidence="1" type="ORF">OBE_01179</name>
</gene>
<organism evidence="1">
    <name type="scientific">human gut metagenome</name>
    <dbReference type="NCBI Taxonomy" id="408170"/>
    <lineage>
        <taxon>unclassified sequences</taxon>
        <taxon>metagenomes</taxon>
        <taxon>organismal metagenomes</taxon>
    </lineage>
</organism>